<protein>
    <submittedName>
        <fullName evidence="1">Uncharacterized protein</fullName>
    </submittedName>
</protein>
<gene>
    <name evidence="1" type="ORF">PNOK_0959800</name>
</gene>
<sequence length="132" mass="15110">MLSRWASHGYEVQYFVSAPSSFTLSWGEQDALVHVVFRRELFSIGIGGVGQRKSPFRIFHTTEAKTRPHDKRLVGYLCFYSKLDGWAENCMYELENRKLSSSGETEGLTLKISRHRLTDHEGTVFDLGFSKS</sequence>
<evidence type="ECO:0000313" key="2">
    <source>
        <dbReference type="Proteomes" id="UP000217199"/>
    </source>
</evidence>
<reference evidence="1 2" key="1">
    <citation type="journal article" date="2017" name="Mol. Ecol.">
        <title>Comparative and population genomic landscape of Phellinus noxius: A hypervariable fungus causing root rot in trees.</title>
        <authorList>
            <person name="Chung C.L."/>
            <person name="Lee T.J."/>
            <person name="Akiba M."/>
            <person name="Lee H.H."/>
            <person name="Kuo T.H."/>
            <person name="Liu D."/>
            <person name="Ke H.M."/>
            <person name="Yokoi T."/>
            <person name="Roa M.B."/>
            <person name="Lu M.J."/>
            <person name="Chang Y.Y."/>
            <person name="Ann P.J."/>
            <person name="Tsai J.N."/>
            <person name="Chen C.Y."/>
            <person name="Tzean S.S."/>
            <person name="Ota Y."/>
            <person name="Hattori T."/>
            <person name="Sahashi N."/>
            <person name="Liou R.F."/>
            <person name="Kikuchi T."/>
            <person name="Tsai I.J."/>
        </authorList>
    </citation>
    <scope>NUCLEOTIDE SEQUENCE [LARGE SCALE GENOMIC DNA]</scope>
    <source>
        <strain evidence="1 2">FFPRI411160</strain>
    </source>
</reference>
<dbReference type="AlphaFoldDB" id="A0A286U642"/>
<comment type="caution">
    <text evidence="1">The sequence shown here is derived from an EMBL/GenBank/DDBJ whole genome shotgun (WGS) entry which is preliminary data.</text>
</comment>
<dbReference type="Proteomes" id="UP000217199">
    <property type="component" value="Unassembled WGS sequence"/>
</dbReference>
<dbReference type="EMBL" id="NBII01000011">
    <property type="protein sequence ID" value="PAV15045.1"/>
    <property type="molecule type" value="Genomic_DNA"/>
</dbReference>
<dbReference type="InParanoid" id="A0A286U642"/>
<proteinExistence type="predicted"/>
<accession>A0A286U642</accession>
<organism evidence="1 2">
    <name type="scientific">Pyrrhoderma noxium</name>
    <dbReference type="NCBI Taxonomy" id="2282107"/>
    <lineage>
        <taxon>Eukaryota</taxon>
        <taxon>Fungi</taxon>
        <taxon>Dikarya</taxon>
        <taxon>Basidiomycota</taxon>
        <taxon>Agaricomycotina</taxon>
        <taxon>Agaricomycetes</taxon>
        <taxon>Hymenochaetales</taxon>
        <taxon>Hymenochaetaceae</taxon>
        <taxon>Pyrrhoderma</taxon>
    </lineage>
</organism>
<evidence type="ECO:0000313" key="1">
    <source>
        <dbReference type="EMBL" id="PAV15045.1"/>
    </source>
</evidence>
<keyword evidence="2" id="KW-1185">Reference proteome</keyword>
<name>A0A286U642_9AGAM</name>